<dbReference type="Gene3D" id="3.40.50.300">
    <property type="entry name" value="P-loop containing nucleotide triphosphate hydrolases"/>
    <property type="match status" value="1"/>
</dbReference>
<organism evidence="1 2">
    <name type="scientific">Rhizobium loti</name>
    <name type="common">Mesorhizobium loti</name>
    <dbReference type="NCBI Taxonomy" id="381"/>
    <lineage>
        <taxon>Bacteria</taxon>
        <taxon>Pseudomonadati</taxon>
        <taxon>Pseudomonadota</taxon>
        <taxon>Alphaproteobacteria</taxon>
        <taxon>Hyphomicrobiales</taxon>
        <taxon>Phyllobacteriaceae</taxon>
        <taxon>Mesorhizobium</taxon>
    </lineage>
</organism>
<dbReference type="AlphaFoldDB" id="A0A101KPG6"/>
<proteinExistence type="predicted"/>
<accession>A0A101KPG6</accession>
<evidence type="ECO:0008006" key="3">
    <source>
        <dbReference type="Google" id="ProtNLM"/>
    </source>
</evidence>
<dbReference type="InterPro" id="IPR027417">
    <property type="entry name" value="P-loop_NTPase"/>
</dbReference>
<protein>
    <recommendedName>
        <fullName evidence="3">UvrD-like helicase C-terminal domain-containing protein</fullName>
    </recommendedName>
</protein>
<evidence type="ECO:0000313" key="1">
    <source>
        <dbReference type="EMBL" id="KUM24511.1"/>
    </source>
</evidence>
<dbReference type="Proteomes" id="UP000053176">
    <property type="component" value="Unassembled WGS sequence"/>
</dbReference>
<name>A0A101KPG6_RHILI</name>
<dbReference type="EMBL" id="LPWA01000134">
    <property type="protein sequence ID" value="KUM24511.1"/>
    <property type="molecule type" value="Genomic_DNA"/>
</dbReference>
<comment type="caution">
    <text evidence="1">The sequence shown here is derived from an EMBL/GenBank/DDBJ whole genome shotgun (WGS) entry which is preliminary data.</text>
</comment>
<reference evidence="1 2" key="1">
    <citation type="submission" date="2015-12" db="EMBL/GenBank/DDBJ databases">
        <title>Draft genome sequence of Mesorhizobium sp. UFLA 01-765, a multitolerant efficient symbiont and plant-growth promoting strain isolated from Zn-mining soil using Leucaena leucocephala as a trap plant.</title>
        <authorList>
            <person name="Rangel W.M."/>
            <person name="Thijs S."/>
            <person name="Longatti S.M."/>
            <person name="Moreira F.M."/>
            <person name="Weyens N."/>
            <person name="Vangronsveld J."/>
            <person name="Van Hamme J.D."/>
            <person name="Bottos E.M."/>
            <person name="Rineau F."/>
        </authorList>
    </citation>
    <scope>NUCLEOTIDE SEQUENCE [LARGE SCALE GENOMIC DNA]</scope>
    <source>
        <strain evidence="1 2">UFLA 01-765</strain>
    </source>
</reference>
<sequence>MYSTLIDQGDKLGVIVPRIDDRQIVFQAFEADRELKGMSQIIRARSMDASDHGFDPAFDPSRPISIVTEAGSKGLEFRAVHWLFCDDLRNVRQAETYYTVVTRAKTSMDAYFNGTLPKVLAASCASSDKDLW</sequence>
<gene>
    <name evidence="1" type="ORF">AU467_29990</name>
</gene>
<dbReference type="SUPFAM" id="SSF52540">
    <property type="entry name" value="P-loop containing nucleoside triphosphate hydrolases"/>
    <property type="match status" value="1"/>
</dbReference>
<evidence type="ECO:0000313" key="2">
    <source>
        <dbReference type="Proteomes" id="UP000053176"/>
    </source>
</evidence>